<evidence type="ECO:0000256" key="1">
    <source>
        <dbReference type="SAM" id="MobiDB-lite"/>
    </source>
</evidence>
<protein>
    <submittedName>
        <fullName evidence="2">Uncharacterized protein</fullName>
    </submittedName>
</protein>
<sequence length="276" mass="31790">MPGEVHETMIAKLVRETERQLERIASPLHPHPPSQQPSSSSFAKEIKDERSTTITFEDPEYGRHDPDEQFRHSLAQYPSVVLEVSHSEKRKDLPRLADEYILGSDGNITMLIGVDIDYRGTKKSTLSIWQPQIIRNGDGEMELVAVQTVTDQILRHEDGRPNTCEDAGLHLQLQDFAPKSVVKEYKQPMNETIFIPAITLCSYLERAEEACARVKRREGVVDHMKNEFLKRKRPITPPEKLSASDKERFRNERKRVMDKLEKVDESWKGESSNDDR</sequence>
<dbReference type="OrthoDB" id="3485856at2759"/>
<feature type="region of interest" description="Disordered" evidence="1">
    <location>
        <begin position="231"/>
        <end position="255"/>
    </location>
</feature>
<name>A0A8A3P4W7_9HELO</name>
<accession>A0A8A3P4W7</accession>
<dbReference type="AlphaFoldDB" id="A0A8A3P4W7"/>
<dbReference type="Proteomes" id="UP000672032">
    <property type="component" value="Chromosome 2"/>
</dbReference>
<gene>
    <name evidence="2" type="ORF">DSL72_001459</name>
</gene>
<reference evidence="2" key="1">
    <citation type="submission" date="2020-10" db="EMBL/GenBank/DDBJ databases">
        <title>Genome Sequence of Monilinia vaccinii-corymbosi Sheds Light on Mummy Berry Disease Infection of Blueberry and Mating Type.</title>
        <authorList>
            <person name="Yow A.G."/>
            <person name="Zhang Y."/>
            <person name="Bansal K."/>
            <person name="Eacker S.M."/>
            <person name="Sullivan S."/>
            <person name="Liachko I."/>
            <person name="Cubeta M.A."/>
            <person name="Rollins J.A."/>
            <person name="Ashrafi H."/>
        </authorList>
    </citation>
    <scope>NUCLEOTIDE SEQUENCE</scope>
    <source>
        <strain evidence="2">RL-1</strain>
    </source>
</reference>
<feature type="region of interest" description="Disordered" evidence="1">
    <location>
        <begin position="20"/>
        <end position="63"/>
    </location>
</feature>
<evidence type="ECO:0000313" key="3">
    <source>
        <dbReference type="Proteomes" id="UP000672032"/>
    </source>
</evidence>
<keyword evidence="3" id="KW-1185">Reference proteome</keyword>
<dbReference type="EMBL" id="CP063406">
    <property type="protein sequence ID" value="QSZ31890.1"/>
    <property type="molecule type" value="Genomic_DNA"/>
</dbReference>
<proteinExistence type="predicted"/>
<feature type="compositionally biased region" description="Basic and acidic residues" evidence="1">
    <location>
        <begin position="242"/>
        <end position="255"/>
    </location>
</feature>
<organism evidence="2 3">
    <name type="scientific">Monilinia vaccinii-corymbosi</name>
    <dbReference type="NCBI Taxonomy" id="61207"/>
    <lineage>
        <taxon>Eukaryota</taxon>
        <taxon>Fungi</taxon>
        <taxon>Dikarya</taxon>
        <taxon>Ascomycota</taxon>
        <taxon>Pezizomycotina</taxon>
        <taxon>Leotiomycetes</taxon>
        <taxon>Helotiales</taxon>
        <taxon>Sclerotiniaceae</taxon>
        <taxon>Monilinia</taxon>
    </lineage>
</organism>
<evidence type="ECO:0000313" key="2">
    <source>
        <dbReference type="EMBL" id="QSZ31890.1"/>
    </source>
</evidence>